<dbReference type="Proteomes" id="UP000264006">
    <property type="component" value="Chromosome"/>
</dbReference>
<dbReference type="AlphaFoldDB" id="A0A346Y269"/>
<accession>A0A346Y269</accession>
<evidence type="ECO:0008006" key="3">
    <source>
        <dbReference type="Google" id="ProtNLM"/>
    </source>
</evidence>
<dbReference type="InterPro" id="IPR036390">
    <property type="entry name" value="WH_DNA-bd_sf"/>
</dbReference>
<dbReference type="EMBL" id="CP031165">
    <property type="protein sequence ID" value="AXV08566.1"/>
    <property type="molecule type" value="Genomic_DNA"/>
</dbReference>
<keyword evidence="2" id="KW-1185">Reference proteome</keyword>
<protein>
    <recommendedName>
        <fullName evidence="3">Winged helix-turn-helix domain-containing protein</fullName>
    </recommendedName>
</protein>
<dbReference type="Pfam" id="PF06224">
    <property type="entry name" value="AlkZ-like"/>
    <property type="match status" value="1"/>
</dbReference>
<dbReference type="OrthoDB" id="9787207at2"/>
<dbReference type="SUPFAM" id="SSF46785">
    <property type="entry name" value="Winged helix' DNA-binding domain"/>
    <property type="match status" value="1"/>
</dbReference>
<evidence type="ECO:0000313" key="1">
    <source>
        <dbReference type="EMBL" id="AXV08566.1"/>
    </source>
</evidence>
<gene>
    <name evidence="1" type="ORF">DVS28_a3894</name>
</gene>
<reference evidence="1 2" key="1">
    <citation type="submission" date="2018-09" db="EMBL/GenBank/DDBJ databases">
        <title>Complete genome sequence of Euzebya sp. DY32-46 isolated from seawater of Pacific Ocean.</title>
        <authorList>
            <person name="Xu L."/>
            <person name="Wu Y.-H."/>
            <person name="Xu X.-W."/>
        </authorList>
    </citation>
    <scope>NUCLEOTIDE SEQUENCE [LARGE SCALE GENOMIC DNA]</scope>
    <source>
        <strain evidence="1 2">DY32-46</strain>
    </source>
</reference>
<dbReference type="KEGG" id="euz:DVS28_a3894"/>
<dbReference type="RefSeq" id="WP_114592891.1">
    <property type="nucleotide sequence ID" value="NZ_CP031165.1"/>
</dbReference>
<sequence>MTSARRRLTAGQARRVVLARLGMQRRRPSGRIDARHFRRVYDDIRVVQIDPINVLARAHHQVVMSRLGPYDTDALDRWMWRSGEVWEGWIHVDATAQVDTWPLLAHRRASTLPWRAVRHVMDERPDYLQSVMADVAERGPLSAAQLADPGGRITTWGSRSMGRAALDYHHLRGALAIAWRDDRMTAYFDLPERVIPSVWLDAPVPSPEEAERALLLRALEAVGVGTAADLADHHRQHVPTARRHLAALAAAGLVEQVDVEGWRGPVYAVPDLVVPRGIGAATLLNPFDPVMWNRPRVARMFDLDYTVEIYVPADKRRWGYYVLPFLLGDRLVALVDLKHDRKVGVLRVAAAHLLPGADAATVVPPLVDELHSWATWVGADEVEVVRRGDLATALSSRV</sequence>
<name>A0A346Y269_9ACTN</name>
<dbReference type="PANTHER" id="PTHR30528:SF0">
    <property type="entry name" value="CYTOPLASMIC PROTEIN"/>
    <property type="match status" value="1"/>
</dbReference>
<dbReference type="PANTHER" id="PTHR30528">
    <property type="entry name" value="CYTOPLASMIC PROTEIN"/>
    <property type="match status" value="1"/>
</dbReference>
<proteinExistence type="predicted"/>
<organism evidence="1 2">
    <name type="scientific">Euzebya pacifica</name>
    <dbReference type="NCBI Taxonomy" id="1608957"/>
    <lineage>
        <taxon>Bacteria</taxon>
        <taxon>Bacillati</taxon>
        <taxon>Actinomycetota</taxon>
        <taxon>Nitriliruptoria</taxon>
        <taxon>Euzebyales</taxon>
    </lineage>
</organism>
<evidence type="ECO:0000313" key="2">
    <source>
        <dbReference type="Proteomes" id="UP000264006"/>
    </source>
</evidence>
<dbReference type="InterPro" id="IPR009351">
    <property type="entry name" value="AlkZ-like"/>
</dbReference>